<accession>A0AAC9IYS4</accession>
<dbReference type="RefSeq" id="WP_071648925.1">
    <property type="nucleotide sequence ID" value="NZ_CP017962.1"/>
</dbReference>
<dbReference type="Proteomes" id="UP000182945">
    <property type="component" value="Chromosome"/>
</dbReference>
<reference evidence="2 3" key="1">
    <citation type="submission" date="2016-11" db="EMBL/GenBank/DDBJ databases">
        <title>Complete genome sequencing of Virgibacillus halodenitrificans PDB-F2.</title>
        <authorList>
            <person name="Sun Z."/>
            <person name="Zhou Y."/>
            <person name="Li H."/>
        </authorList>
    </citation>
    <scope>NUCLEOTIDE SEQUENCE [LARGE SCALE GENOMIC DNA]</scope>
    <source>
        <strain evidence="2 3">PDB-F2</strain>
    </source>
</reference>
<name>A0AAC9IYS4_VIRHA</name>
<organism evidence="2 3">
    <name type="scientific">Virgibacillus halodenitrificans</name>
    <name type="common">Bacillus halodenitrificans</name>
    <dbReference type="NCBI Taxonomy" id="1482"/>
    <lineage>
        <taxon>Bacteria</taxon>
        <taxon>Bacillati</taxon>
        <taxon>Bacillota</taxon>
        <taxon>Bacilli</taxon>
        <taxon>Bacillales</taxon>
        <taxon>Bacillaceae</taxon>
        <taxon>Virgibacillus</taxon>
    </lineage>
</organism>
<dbReference type="GeneID" id="71514534"/>
<dbReference type="KEGG" id="vhl:BME96_09030"/>
<keyword evidence="1" id="KW-0175">Coiled coil</keyword>
<gene>
    <name evidence="2" type="ORF">BME96_09030</name>
</gene>
<evidence type="ECO:0000313" key="3">
    <source>
        <dbReference type="Proteomes" id="UP000182945"/>
    </source>
</evidence>
<protein>
    <submittedName>
        <fullName evidence="2">Uncharacterized protein</fullName>
    </submittedName>
</protein>
<feature type="coiled-coil region" evidence="1">
    <location>
        <begin position="66"/>
        <end position="93"/>
    </location>
</feature>
<evidence type="ECO:0000313" key="2">
    <source>
        <dbReference type="EMBL" id="APC48301.1"/>
    </source>
</evidence>
<dbReference type="AlphaFoldDB" id="A0AAC9IYS4"/>
<sequence length="121" mass="13873">MKIKVKDIFNIDEGLTALSEKELPVGVAFHIQRVHKIVGGEVKTAQELRSKIIGKYKEKDLENGRVKLQEDKLEEFNKELEELLDQEVKLEIHKININDLNTISITPKTLGLLNTVIKEEK</sequence>
<proteinExistence type="predicted"/>
<dbReference type="EMBL" id="CP017962">
    <property type="protein sequence ID" value="APC48301.1"/>
    <property type="molecule type" value="Genomic_DNA"/>
</dbReference>
<evidence type="ECO:0000256" key="1">
    <source>
        <dbReference type="SAM" id="Coils"/>
    </source>
</evidence>